<evidence type="ECO:0000259" key="6">
    <source>
        <dbReference type="PROSITE" id="PS51007"/>
    </source>
</evidence>
<dbReference type="GO" id="GO:0009055">
    <property type="term" value="F:electron transfer activity"/>
    <property type="evidence" value="ECO:0007669"/>
    <property type="project" value="InterPro"/>
</dbReference>
<evidence type="ECO:0000256" key="4">
    <source>
        <dbReference type="PROSITE-ProRule" id="PRU00433"/>
    </source>
</evidence>
<keyword evidence="5" id="KW-0732">Signal</keyword>
<evidence type="ECO:0000256" key="3">
    <source>
        <dbReference type="ARBA" id="ARBA00023004"/>
    </source>
</evidence>
<keyword evidence="1 4" id="KW-0349">Heme</keyword>
<dbReference type="InterPro" id="IPR022655">
    <property type="entry name" value="DUF1553"/>
</dbReference>
<proteinExistence type="predicted"/>
<dbReference type="PANTHER" id="PTHR35889:SF3">
    <property type="entry name" value="F-BOX DOMAIN-CONTAINING PROTEIN"/>
    <property type="match status" value="1"/>
</dbReference>
<dbReference type="Gene3D" id="1.10.760.10">
    <property type="entry name" value="Cytochrome c-like domain"/>
    <property type="match status" value="1"/>
</dbReference>
<comment type="caution">
    <text evidence="7">The sequence shown here is derived from an EMBL/GenBank/DDBJ whole genome shotgun (WGS) entry which is preliminary data.</text>
</comment>
<name>A0A512M5J9_9BACT</name>
<gene>
    <name evidence="7" type="ORF">BGE01nite_12870</name>
</gene>
<keyword evidence="8" id="KW-1185">Reference proteome</keyword>
<dbReference type="AlphaFoldDB" id="A0A512M5J9"/>
<accession>A0A512M5J9</accession>
<dbReference type="SUPFAM" id="SSF46626">
    <property type="entry name" value="Cytochrome c"/>
    <property type="match status" value="1"/>
</dbReference>
<sequence length="996" mass="110273">MDLRLASSLVCLISALPAGAADYTRDIQPLFAEHCLECHGPDGSKGGLVLTTQQGAMKELKSGTKGIVPGDIASSAVIERLLTNDPDDRMPPKDKKPLKPAEIELLKAWVKEGAKFDQHWAYKPITQPKPPAAGHPIDAFVRSKLAEKKIAPSPEADRYTLIKRVHYDLLGLPPTPEEVDSFIADQSPRAYEAMVDRALSSPHYGERWGRHWLDAARYADSDGYEKDRARLDAWRYRDWVIRAVNEDLPFDQFTIQQVAGDLLPDPTPEQIVATAFHRQTLTNTEGGTDQEQFRIEAVMDRTETTGTVWLGLTVGCARCHTHKYDQITQKEYYQLFAFYNNGDEVTRQVPTSPEAWNTYEKTNGDAAKKLVPLQKQLDAAKAQLPAKLPEWEKVVQARLAEARKQATKATFAPLEIASIAAKSKTKFKALPDGSQLAIGKPVATDTYTIELTSSSKPLTAIQIEVLPDDSLPSKGPGRSKNGNFVLGTITLLHGKSLSEAREVPLHTPKASIEQKGFTAAMTLDADPQTGWAIKGGTGKAQQITWQIATPPAGEKLFLRIEQEYLKSTEHTLGRFRVLGSSDVTEDSIAPAEVVKILSEEPKRRNPVVILPLWAWMEKVDADVIAAARAFETAKARLPKPPLMDARVIAQRTSGVRKSHVLYRGDFLQPADEVQPGVLAVLPKVKDTSRLDFARWLVSAENPLTPRVTVNHIWAKLFGEGIVSTTTDFGVRGAKPTHPELLEWLSAEFIKQDWSRKAFLRLILTSATYKQESKHRAEMLEIDPKNELLWRQNRLRVEGEIVRDLCLAASGLLAPTMGGPSVFPPMPADVAALSYAGNFSWKTSAGPDRYRRGLYTFFKRTAPHPDLTTFDCPDANITNVKRTVSNTPLQALTTLNAEAYAEASQALAERVLRAPGDDTSRLAQALRFCLTRPATPKEIQVLRDLLAESRAYYQAHADEAKLTLGTHAASGVKPEENAAWIATARIILNMDEFITRE</sequence>
<dbReference type="Pfam" id="PF07635">
    <property type="entry name" value="PSCyt1"/>
    <property type="match status" value="1"/>
</dbReference>
<dbReference type="GO" id="GO:0020037">
    <property type="term" value="F:heme binding"/>
    <property type="evidence" value="ECO:0007669"/>
    <property type="project" value="InterPro"/>
</dbReference>
<dbReference type="Proteomes" id="UP000321577">
    <property type="component" value="Unassembled WGS sequence"/>
</dbReference>
<evidence type="ECO:0000313" key="7">
    <source>
        <dbReference type="EMBL" id="GEP41996.1"/>
    </source>
</evidence>
<organism evidence="7 8">
    <name type="scientific">Brevifollis gellanilyticus</name>
    <dbReference type="NCBI Taxonomy" id="748831"/>
    <lineage>
        <taxon>Bacteria</taxon>
        <taxon>Pseudomonadati</taxon>
        <taxon>Verrucomicrobiota</taxon>
        <taxon>Verrucomicrobiia</taxon>
        <taxon>Verrucomicrobiales</taxon>
        <taxon>Verrucomicrobiaceae</taxon>
    </lineage>
</organism>
<keyword evidence="2 4" id="KW-0479">Metal-binding</keyword>
<dbReference type="InterPro" id="IPR036909">
    <property type="entry name" value="Cyt_c-like_dom_sf"/>
</dbReference>
<dbReference type="GO" id="GO:0046872">
    <property type="term" value="F:metal ion binding"/>
    <property type="evidence" value="ECO:0007669"/>
    <property type="project" value="UniProtKB-KW"/>
</dbReference>
<dbReference type="InterPro" id="IPR009056">
    <property type="entry name" value="Cyt_c-like_dom"/>
</dbReference>
<dbReference type="InterPro" id="IPR011429">
    <property type="entry name" value="Cyt_c_Planctomycete-type"/>
</dbReference>
<feature type="chain" id="PRO_5021963264" evidence="5">
    <location>
        <begin position="21"/>
        <end position="996"/>
    </location>
</feature>
<dbReference type="PANTHER" id="PTHR35889">
    <property type="entry name" value="CYCLOINULO-OLIGOSACCHARIDE FRUCTANOTRANSFERASE-RELATED"/>
    <property type="match status" value="1"/>
</dbReference>
<feature type="domain" description="Cytochrome c" evidence="6">
    <location>
        <begin position="22"/>
        <end position="114"/>
    </location>
</feature>
<dbReference type="Pfam" id="PF07587">
    <property type="entry name" value="PSD1"/>
    <property type="match status" value="1"/>
</dbReference>
<dbReference type="InterPro" id="IPR011444">
    <property type="entry name" value="DUF1549"/>
</dbReference>
<evidence type="ECO:0000256" key="1">
    <source>
        <dbReference type="ARBA" id="ARBA00022617"/>
    </source>
</evidence>
<reference evidence="7 8" key="1">
    <citation type="submission" date="2019-07" db="EMBL/GenBank/DDBJ databases">
        <title>Whole genome shotgun sequence of Brevifollis gellanilyticus NBRC 108608.</title>
        <authorList>
            <person name="Hosoyama A."/>
            <person name="Uohara A."/>
            <person name="Ohji S."/>
            <person name="Ichikawa N."/>
        </authorList>
    </citation>
    <scope>NUCLEOTIDE SEQUENCE [LARGE SCALE GENOMIC DNA]</scope>
    <source>
        <strain evidence="7 8">NBRC 108608</strain>
    </source>
</reference>
<dbReference type="EMBL" id="BKAG01000006">
    <property type="protein sequence ID" value="GEP41996.1"/>
    <property type="molecule type" value="Genomic_DNA"/>
</dbReference>
<evidence type="ECO:0000256" key="2">
    <source>
        <dbReference type="ARBA" id="ARBA00022723"/>
    </source>
</evidence>
<keyword evidence="3 4" id="KW-0408">Iron</keyword>
<dbReference type="PROSITE" id="PS51007">
    <property type="entry name" value="CYTC"/>
    <property type="match status" value="1"/>
</dbReference>
<evidence type="ECO:0000256" key="5">
    <source>
        <dbReference type="SAM" id="SignalP"/>
    </source>
</evidence>
<evidence type="ECO:0000313" key="8">
    <source>
        <dbReference type="Proteomes" id="UP000321577"/>
    </source>
</evidence>
<protein>
    <submittedName>
        <fullName evidence="7">Cytochrome c</fullName>
    </submittedName>
</protein>
<dbReference type="Pfam" id="PF07583">
    <property type="entry name" value="PSCyt2"/>
    <property type="match status" value="1"/>
</dbReference>
<feature type="signal peptide" evidence="5">
    <location>
        <begin position="1"/>
        <end position="20"/>
    </location>
</feature>